<dbReference type="GO" id="GO:0005096">
    <property type="term" value="F:GTPase activator activity"/>
    <property type="evidence" value="ECO:0007669"/>
    <property type="project" value="UniProtKB-KW"/>
</dbReference>
<dbReference type="PANTHER" id="PTHR22957">
    <property type="entry name" value="TBC1 DOMAIN FAMILY MEMBER GTPASE-ACTIVATING PROTEIN"/>
    <property type="match status" value="1"/>
</dbReference>
<dbReference type="SMART" id="SM00164">
    <property type="entry name" value="TBC"/>
    <property type="match status" value="1"/>
</dbReference>
<keyword evidence="4" id="KW-1185">Reference proteome</keyword>
<name>A0A0N4UV73_ENTVE</name>
<evidence type="ECO:0000313" key="5">
    <source>
        <dbReference type="WBParaSite" id="EVEC_0000132601-mRNA-1"/>
    </source>
</evidence>
<dbReference type="OrthoDB" id="27140at2759"/>
<proteinExistence type="predicted"/>
<reference evidence="3 4" key="2">
    <citation type="submission" date="2018-10" db="EMBL/GenBank/DDBJ databases">
        <authorList>
            <consortium name="Pathogen Informatics"/>
        </authorList>
    </citation>
    <scope>NUCLEOTIDE SEQUENCE [LARGE SCALE GENOMIC DNA]</scope>
</reference>
<organism evidence="5">
    <name type="scientific">Enterobius vermicularis</name>
    <name type="common">Human pinworm</name>
    <dbReference type="NCBI Taxonomy" id="51028"/>
    <lineage>
        <taxon>Eukaryota</taxon>
        <taxon>Metazoa</taxon>
        <taxon>Ecdysozoa</taxon>
        <taxon>Nematoda</taxon>
        <taxon>Chromadorea</taxon>
        <taxon>Rhabditida</taxon>
        <taxon>Spirurina</taxon>
        <taxon>Oxyuridomorpha</taxon>
        <taxon>Oxyuroidea</taxon>
        <taxon>Oxyuridae</taxon>
        <taxon>Enterobius</taxon>
    </lineage>
</organism>
<dbReference type="Proteomes" id="UP000274131">
    <property type="component" value="Unassembled WGS sequence"/>
</dbReference>
<evidence type="ECO:0000313" key="4">
    <source>
        <dbReference type="Proteomes" id="UP000274131"/>
    </source>
</evidence>
<dbReference type="PROSITE" id="PS50086">
    <property type="entry name" value="TBC_RABGAP"/>
    <property type="match status" value="1"/>
</dbReference>
<protein>
    <submittedName>
        <fullName evidence="5">Rab-GAP TBC domain-containing protein</fullName>
    </submittedName>
</protein>
<keyword evidence="1" id="KW-0343">GTPase activation</keyword>
<dbReference type="EMBL" id="UXUI01007161">
    <property type="protein sequence ID" value="VDD85891.1"/>
    <property type="molecule type" value="Genomic_DNA"/>
</dbReference>
<evidence type="ECO:0000256" key="1">
    <source>
        <dbReference type="ARBA" id="ARBA00022468"/>
    </source>
</evidence>
<dbReference type="Pfam" id="PF00566">
    <property type="entry name" value="RabGAP-TBC"/>
    <property type="match status" value="1"/>
</dbReference>
<dbReference type="STRING" id="51028.A0A0N4UV73"/>
<evidence type="ECO:0000313" key="3">
    <source>
        <dbReference type="EMBL" id="VDD85891.1"/>
    </source>
</evidence>
<dbReference type="AlphaFoldDB" id="A0A0N4UV73"/>
<dbReference type="Gene3D" id="1.10.472.80">
    <property type="entry name" value="Ypt/Rab-GAP domain of gyp1p, domain 3"/>
    <property type="match status" value="1"/>
</dbReference>
<dbReference type="SUPFAM" id="SSF47923">
    <property type="entry name" value="Ypt/Rab-GAP domain of gyp1p"/>
    <property type="match status" value="2"/>
</dbReference>
<dbReference type="WBParaSite" id="EVEC_0000132601-mRNA-1">
    <property type="protein sequence ID" value="EVEC_0000132601-mRNA-1"/>
    <property type="gene ID" value="EVEC_0000132601"/>
</dbReference>
<evidence type="ECO:0000259" key="2">
    <source>
        <dbReference type="PROSITE" id="PS50086"/>
    </source>
</evidence>
<accession>A0A0N4UV73</accession>
<gene>
    <name evidence="3" type="ORF">EVEC_LOCUS1034</name>
</gene>
<dbReference type="PANTHER" id="PTHR22957:SF337">
    <property type="entry name" value="TBC1 DOMAIN FAMILY MEMBER 5"/>
    <property type="match status" value="1"/>
</dbReference>
<feature type="domain" description="Rab-GAP TBC" evidence="2">
    <location>
        <begin position="60"/>
        <end position="343"/>
    </location>
</feature>
<dbReference type="InterPro" id="IPR000195">
    <property type="entry name" value="Rab-GAP-TBC_dom"/>
</dbReference>
<dbReference type="FunFam" id="1.10.472.80:FF:000038">
    <property type="entry name" value="TBC1 domain family member 5"/>
    <property type="match status" value="1"/>
</dbReference>
<dbReference type="InterPro" id="IPR035969">
    <property type="entry name" value="Rab-GAP_TBC_sf"/>
</dbReference>
<reference evidence="5" key="1">
    <citation type="submission" date="2017-02" db="UniProtKB">
        <authorList>
            <consortium name="WormBaseParasite"/>
        </authorList>
    </citation>
    <scope>IDENTIFICATION</scope>
</reference>
<sequence length="622" mass="71284">METKRTHFNGILKGKEEEIGEKLTTQKWMLIFMKFLNEVYKPSVIWIRESLEKLCIEGRLRGSRIRSVVWRVLLRSLPFDRQEWNAILARNRTRYEMLKKEVPYISSTGSRLFIVPFINYIFLQTVIDPHNIESSSLGIELSNPLSQEKESPWQQYFEDCELRDCIGKDVRRTPMLQGMHEILASLLFVVYLDLQSFGHLVEQNGLSELLPEDVTCLHSLFNPSYLENDAFDLFSQLMMLLEGWYLPAEESTSKLTLAPASIDGVVESFCRVGDVVPNSELLRKLRYIGEKILAHVDPTLYAHLNKLEIHPQLYGIRWLRLLFSREFTIHDVLYVWDAIFSCRPLLSLVDYLFVAFLEQIRHLLIGNDYTTCLQYLMRYPPVVDVHAFIQLALHIKSPKKYIKPKQPEVANYTDITIAGAVHPNRDRPEMVGRTSSVNRLFRPIDGRGPGTSQFKKIHNSVSKLVDNVVERGSSNVLPSSVPSEPLRLSSNEVNLLKEQVASLQSRLNAVNLVAKVAAERIEGCIGDLSTAQMNPLVQERLSAELRNIRDHLTRSAVSEEWVRSVGILDASVEQSGVELAHEAGNTRSPAVRRPTRNTRSSFYGDRELVDMKHCSRRQSVLR</sequence>